<feature type="transmembrane region" description="Helical" evidence="9">
    <location>
        <begin position="121"/>
        <end position="141"/>
    </location>
</feature>
<evidence type="ECO:0000256" key="8">
    <source>
        <dbReference type="ARBA" id="ARBA00023136"/>
    </source>
</evidence>
<dbReference type="Proteomes" id="UP001157156">
    <property type="component" value="Unassembled WGS sequence"/>
</dbReference>
<organism evidence="10 11">
    <name type="scientific">Vibrio algivorus</name>
    <dbReference type="NCBI Taxonomy" id="1667024"/>
    <lineage>
        <taxon>Bacteria</taxon>
        <taxon>Pseudomonadati</taxon>
        <taxon>Pseudomonadota</taxon>
        <taxon>Gammaproteobacteria</taxon>
        <taxon>Vibrionales</taxon>
        <taxon>Vibrionaceae</taxon>
        <taxon>Vibrio</taxon>
    </lineage>
</organism>
<dbReference type="EMBL" id="BSPV01000008">
    <property type="protein sequence ID" value="GLT15409.1"/>
    <property type="molecule type" value="Genomic_DNA"/>
</dbReference>
<feature type="transmembrane region" description="Helical" evidence="9">
    <location>
        <begin position="189"/>
        <end position="206"/>
    </location>
</feature>
<dbReference type="PRINTS" id="PR00166">
    <property type="entry name" value="AROAAPRMEASE"/>
</dbReference>
<evidence type="ECO:0000256" key="9">
    <source>
        <dbReference type="SAM" id="Phobius"/>
    </source>
</evidence>
<gene>
    <name evidence="10" type="ORF">GCM10007931_23840</name>
</gene>
<feature type="transmembrane region" description="Helical" evidence="9">
    <location>
        <begin position="81"/>
        <end position="101"/>
    </location>
</feature>
<dbReference type="Pfam" id="PF03222">
    <property type="entry name" value="Trp_Tyr_perm"/>
    <property type="match status" value="1"/>
</dbReference>
<keyword evidence="6" id="KW-0029">Amino-acid transport</keyword>
<dbReference type="InterPro" id="IPR013059">
    <property type="entry name" value="Trp_tyr_transpt"/>
</dbReference>
<comment type="subcellular location">
    <subcellularLocation>
        <location evidence="1">Cell inner membrane</location>
        <topology evidence="1">Multi-pass membrane protein</topology>
    </subcellularLocation>
</comment>
<evidence type="ECO:0000256" key="7">
    <source>
        <dbReference type="ARBA" id="ARBA00022989"/>
    </source>
</evidence>
<comment type="caution">
    <text evidence="10">The sequence shown here is derived from an EMBL/GenBank/DDBJ whole genome shotgun (WGS) entry which is preliminary data.</text>
</comment>
<reference evidence="11" key="1">
    <citation type="journal article" date="2019" name="Int. J. Syst. Evol. Microbiol.">
        <title>The Global Catalogue of Microorganisms (GCM) 10K type strain sequencing project: providing services to taxonomists for standard genome sequencing and annotation.</title>
        <authorList>
            <consortium name="The Broad Institute Genomics Platform"/>
            <consortium name="The Broad Institute Genome Sequencing Center for Infectious Disease"/>
            <person name="Wu L."/>
            <person name="Ma J."/>
        </authorList>
    </citation>
    <scope>NUCLEOTIDE SEQUENCE [LARGE SCALE GENOMIC DNA]</scope>
    <source>
        <strain evidence="11">NBRC 111146</strain>
    </source>
</reference>
<evidence type="ECO:0000313" key="10">
    <source>
        <dbReference type="EMBL" id="GLT15409.1"/>
    </source>
</evidence>
<keyword evidence="7 9" id="KW-1133">Transmembrane helix</keyword>
<protein>
    <submittedName>
        <fullName evidence="10">Tyrosine transporter</fullName>
    </submittedName>
</protein>
<accession>A0ABQ6ERH9</accession>
<keyword evidence="5 9" id="KW-0812">Transmembrane</keyword>
<keyword evidence="3" id="KW-1003">Cell membrane</keyword>
<feature type="transmembrane region" description="Helical" evidence="9">
    <location>
        <begin position="338"/>
        <end position="359"/>
    </location>
</feature>
<evidence type="ECO:0000256" key="3">
    <source>
        <dbReference type="ARBA" id="ARBA00022475"/>
    </source>
</evidence>
<keyword evidence="11" id="KW-1185">Reference proteome</keyword>
<evidence type="ECO:0000256" key="2">
    <source>
        <dbReference type="ARBA" id="ARBA00022448"/>
    </source>
</evidence>
<dbReference type="Gene3D" id="1.20.1740.10">
    <property type="entry name" value="Amino acid/polyamine transporter I"/>
    <property type="match status" value="1"/>
</dbReference>
<evidence type="ECO:0000313" key="11">
    <source>
        <dbReference type="Proteomes" id="UP001157156"/>
    </source>
</evidence>
<evidence type="ECO:0000256" key="4">
    <source>
        <dbReference type="ARBA" id="ARBA00022519"/>
    </source>
</evidence>
<name>A0ABQ6ERH9_9VIBR</name>
<feature type="transmembrane region" description="Helical" evidence="9">
    <location>
        <begin position="380"/>
        <end position="400"/>
    </location>
</feature>
<dbReference type="InterPro" id="IPR018227">
    <property type="entry name" value="Amino_acid_transport_2"/>
</dbReference>
<sequence length="401" mass="43577">MNMKLFGSSLILSGTALGAGMLGIPMALAQFGFTVSLILMLVIFVGTTYGTLLLTEACTKTDQNGGMNSVAQLSLGTSGKFVINFFFYMLLICILVAYILGIGDLFHNLLAGIGFDVPQSICYTVFTFLMAVVIIAGKSYIDILNRVLFILMITMLVTVVVTLFTNIHIEYLEQTPNFLWKDVVKHSTTIFTSFASMVVIPSLVMYNKEATPKQIRNMVLLGSVIPLICYLTWLFAIIGNLGTAEIRQFDDISQLIAAFGGSSGALKTIIAIFSALALVTSFLGVSMALFDQNKDAIAGLVKRTKLEEGTVTSVVLFVLTFILPLIVTGLFSNKFLNMLEYAGVTLVFLAIWGPLAMVIQVRKPTFKIASLDKAYTVGGGSLALISSFLFGAFILVSWFFN</sequence>
<feature type="transmembrane region" description="Helical" evidence="9">
    <location>
        <begin position="311"/>
        <end position="332"/>
    </location>
</feature>
<keyword evidence="8 9" id="KW-0472">Membrane</keyword>
<dbReference type="PANTHER" id="PTHR46997">
    <property type="entry name" value="LOW AFFINITY TRYPTOPHAN PERMEASE-RELATED"/>
    <property type="match status" value="1"/>
</dbReference>
<feature type="transmembrane region" description="Helical" evidence="9">
    <location>
        <begin position="148"/>
        <end position="169"/>
    </location>
</feature>
<evidence type="ECO:0000256" key="6">
    <source>
        <dbReference type="ARBA" id="ARBA00022970"/>
    </source>
</evidence>
<dbReference type="PANTHER" id="PTHR46997:SF2">
    <property type="entry name" value="TYROSINE-SPECIFIC TRANSPORT SYSTEM"/>
    <property type="match status" value="1"/>
</dbReference>
<proteinExistence type="predicted"/>
<keyword evidence="2" id="KW-0813">Transport</keyword>
<evidence type="ECO:0000256" key="1">
    <source>
        <dbReference type="ARBA" id="ARBA00004429"/>
    </source>
</evidence>
<feature type="transmembrane region" description="Helical" evidence="9">
    <location>
        <begin position="218"/>
        <end position="238"/>
    </location>
</feature>
<feature type="transmembrane region" description="Helical" evidence="9">
    <location>
        <begin position="269"/>
        <end position="290"/>
    </location>
</feature>
<feature type="transmembrane region" description="Helical" evidence="9">
    <location>
        <begin position="28"/>
        <end position="54"/>
    </location>
</feature>
<keyword evidence="4" id="KW-0997">Cell inner membrane</keyword>
<evidence type="ECO:0000256" key="5">
    <source>
        <dbReference type="ARBA" id="ARBA00022692"/>
    </source>
</evidence>